<gene>
    <name evidence="1" type="ORF">B5766_04885</name>
</gene>
<reference evidence="2" key="1">
    <citation type="submission" date="2017-03" db="EMBL/GenBank/DDBJ databases">
        <authorList>
            <person name="Lund M.B."/>
        </authorList>
    </citation>
    <scope>NUCLEOTIDE SEQUENCE [LARGE SCALE GENOMIC DNA]</scope>
</reference>
<comment type="caution">
    <text evidence="1">The sequence shown here is derived from an EMBL/GenBank/DDBJ whole genome shotgun (WGS) entry which is preliminary data.</text>
</comment>
<evidence type="ECO:0008006" key="3">
    <source>
        <dbReference type="Google" id="ProtNLM"/>
    </source>
</evidence>
<organism evidence="1 2">
    <name type="scientific">Candidatus Lumbricidiphila eiseniae</name>
    <dbReference type="NCBI Taxonomy" id="1969409"/>
    <lineage>
        <taxon>Bacteria</taxon>
        <taxon>Bacillati</taxon>
        <taxon>Actinomycetota</taxon>
        <taxon>Actinomycetes</taxon>
        <taxon>Micrococcales</taxon>
        <taxon>Microbacteriaceae</taxon>
        <taxon>Candidatus Lumbricidiphila</taxon>
    </lineage>
</organism>
<evidence type="ECO:0000313" key="2">
    <source>
        <dbReference type="Proteomes" id="UP000219994"/>
    </source>
</evidence>
<evidence type="ECO:0000313" key="1">
    <source>
        <dbReference type="EMBL" id="PDQ35790.1"/>
    </source>
</evidence>
<protein>
    <recommendedName>
        <fullName evidence="3">Transposase IS30-like HTH domain-containing protein</fullName>
    </recommendedName>
</protein>
<accession>A0A2A6FSX8</accession>
<proteinExistence type="predicted"/>
<dbReference type="AlphaFoldDB" id="A0A2A6FSX8"/>
<dbReference type="Proteomes" id="UP000219994">
    <property type="component" value="Unassembled WGS sequence"/>
</dbReference>
<name>A0A2A6FSX8_9MICO</name>
<sequence>MLVLKQDPCFKVEAQHVVVFVFTESRVALLWVYMAVMCCWVERIQIENGAGWSVRQVAAVLGRSVSMVSQETRLEQMDAAE</sequence>
<dbReference type="EMBL" id="NAEP01000028">
    <property type="protein sequence ID" value="PDQ35790.1"/>
    <property type="molecule type" value="Genomic_DNA"/>
</dbReference>